<dbReference type="Proteomes" id="UP000596902">
    <property type="component" value="Unassembled WGS sequence"/>
</dbReference>
<feature type="region of interest" description="Disordered" evidence="3">
    <location>
        <begin position="152"/>
        <end position="175"/>
    </location>
</feature>
<feature type="region of interest" description="Disordered" evidence="3">
    <location>
        <begin position="209"/>
        <end position="232"/>
    </location>
</feature>
<evidence type="ECO:0000256" key="1">
    <source>
        <dbReference type="ARBA" id="ARBA00022679"/>
    </source>
</evidence>
<keyword evidence="2" id="KW-0833">Ubl conjugation pathway</keyword>
<sequence>MFGVYFPDDLPSPSSRGSIYYQRSSTSYTPGEHASPSDNVWVDTSFMSDCNYDRPGGTQDEDEEAEEHRKEWNDYANRMLQLRGNDSIDDGINMVFGEEVEGMEDDWSDESDSDDEEDGLIHTDRKILSHTRLPGQVPGLSIQRPVFSLSWQKQTEARETDETKGDATSHEFEDEEVEQAMREMTPEAMELSVKSAANIDMPTVASSRAEEMGVVPPAEPETQVSPRRRSHEEFNEFGEIKEEDSPTHIPFASFLIWRSNSPPALIPSISTLTYTCLTKQKNELPRFSGAIVTLFQSWLSGQGNLEGLHNQMLEIDGHSNDQFAGQVHRGRLFTIWVMLCGFDREYCQAKRSDATTKPKVKRTVDRGTGYDQSHLSMQEMFGSREFEGRGRHRALDTERQRDRFYENLFTFLAVLCPSPDHNKPDTTRFDVDPPKAVLSMLINSKVLDKAAELLRNDSLDNVTKRKSLYMAFFGFLRNVGVHKLSKQAVMFNERIVFPDDIDLLTLSFKGLTGNLSGQNASALAVNLRNLNIQSHVMLNGAQRSRNEFHDEQSMDLLWLCREISDLSQYLEIGEGNAGPVDHGIVEVPDDQIWPCFHFAREAQMITQSPRGRVKRLITEITTLKTGLSSGIYVKHGMSRLDVMKILIAGPEGTPYENGLFEFDLWCTAEFPYKPPQMFFRGTQGGQLIINPNLHKNGKVCLSLLGTWPGEKWRPGESTILQVLISIQAMIFVADPLDNVPADHSKAGVENLYSVKFISGLTTKCRHMPEEADPVVLVV</sequence>
<dbReference type="PANTHER" id="PTHR46116">
    <property type="entry name" value="(E3-INDEPENDENT) E2 UBIQUITIN-CONJUGATING ENZYME"/>
    <property type="match status" value="1"/>
</dbReference>
<evidence type="ECO:0000313" key="6">
    <source>
        <dbReference type="Proteomes" id="UP000596902"/>
    </source>
</evidence>
<dbReference type="PANTHER" id="PTHR46116:SF15">
    <property type="entry name" value="(E3-INDEPENDENT) E2 UBIQUITIN-CONJUGATING ENZYME"/>
    <property type="match status" value="1"/>
</dbReference>
<dbReference type="InterPro" id="IPR016135">
    <property type="entry name" value="UBQ-conjugating_enzyme/RWD"/>
</dbReference>
<protein>
    <recommendedName>
        <fullName evidence="4">UBC core domain-containing protein</fullName>
    </recommendedName>
</protein>
<feature type="region of interest" description="Disordered" evidence="3">
    <location>
        <begin position="1"/>
        <end position="40"/>
    </location>
</feature>
<gene>
    <name evidence="5" type="ORF">GT037_009685</name>
</gene>
<feature type="compositionally biased region" description="Basic and acidic residues" evidence="3">
    <location>
        <begin position="155"/>
        <end position="171"/>
    </location>
</feature>
<dbReference type="InterPro" id="IPR000608">
    <property type="entry name" value="UBC"/>
</dbReference>
<name>A0A8H7EB95_9PLEO</name>
<reference evidence="5" key="1">
    <citation type="submission" date="2020-01" db="EMBL/GenBank/DDBJ databases">
        <authorList>
            <person name="Feng Z.H.Z."/>
        </authorList>
    </citation>
    <scope>NUCLEOTIDE SEQUENCE</scope>
    <source>
        <strain evidence="5">CBS107.38</strain>
    </source>
</reference>
<evidence type="ECO:0000313" key="5">
    <source>
        <dbReference type="EMBL" id="KAF7672175.1"/>
    </source>
</evidence>
<keyword evidence="1" id="KW-0808">Transferase</keyword>
<reference evidence="5" key="2">
    <citation type="submission" date="2020-08" db="EMBL/GenBank/DDBJ databases">
        <title>Draft Genome Sequence of Cumin Blight Pathogen Alternaria burnsii.</title>
        <authorList>
            <person name="Feng Z."/>
        </authorList>
    </citation>
    <scope>NUCLEOTIDE SEQUENCE</scope>
    <source>
        <strain evidence="5">CBS107.38</strain>
    </source>
</reference>
<feature type="compositionally biased region" description="Polar residues" evidence="3">
    <location>
        <begin position="12"/>
        <end position="29"/>
    </location>
</feature>
<dbReference type="GeneID" id="62207910"/>
<dbReference type="Gene3D" id="3.10.110.10">
    <property type="entry name" value="Ubiquitin Conjugating Enzyme"/>
    <property type="match status" value="1"/>
</dbReference>
<proteinExistence type="predicted"/>
<dbReference type="Pfam" id="PF00179">
    <property type="entry name" value="UQ_con"/>
    <property type="match status" value="1"/>
</dbReference>
<organism evidence="5 6">
    <name type="scientific">Alternaria burnsii</name>
    <dbReference type="NCBI Taxonomy" id="1187904"/>
    <lineage>
        <taxon>Eukaryota</taxon>
        <taxon>Fungi</taxon>
        <taxon>Dikarya</taxon>
        <taxon>Ascomycota</taxon>
        <taxon>Pezizomycotina</taxon>
        <taxon>Dothideomycetes</taxon>
        <taxon>Pleosporomycetidae</taxon>
        <taxon>Pleosporales</taxon>
        <taxon>Pleosporineae</taxon>
        <taxon>Pleosporaceae</taxon>
        <taxon>Alternaria</taxon>
        <taxon>Alternaria sect. Alternaria</taxon>
    </lineage>
</organism>
<keyword evidence="6" id="KW-1185">Reference proteome</keyword>
<accession>A0A8H7EB95</accession>
<evidence type="ECO:0000256" key="3">
    <source>
        <dbReference type="SAM" id="MobiDB-lite"/>
    </source>
</evidence>
<evidence type="ECO:0000256" key="2">
    <source>
        <dbReference type="ARBA" id="ARBA00022786"/>
    </source>
</evidence>
<dbReference type="RefSeq" id="XP_038782533.1">
    <property type="nucleotide sequence ID" value="XM_038934732.1"/>
</dbReference>
<dbReference type="AlphaFoldDB" id="A0A8H7EB95"/>
<comment type="caution">
    <text evidence="5">The sequence shown here is derived from an EMBL/GenBank/DDBJ whole genome shotgun (WGS) entry which is preliminary data.</text>
</comment>
<dbReference type="PROSITE" id="PS50127">
    <property type="entry name" value="UBC_2"/>
    <property type="match status" value="1"/>
</dbReference>
<dbReference type="SUPFAM" id="SSF54495">
    <property type="entry name" value="UBC-like"/>
    <property type="match status" value="1"/>
</dbReference>
<dbReference type="GO" id="GO:0061631">
    <property type="term" value="F:ubiquitin conjugating enzyme activity"/>
    <property type="evidence" value="ECO:0007669"/>
    <property type="project" value="TreeGrafter"/>
</dbReference>
<dbReference type="EMBL" id="JAAABM010000017">
    <property type="protein sequence ID" value="KAF7672175.1"/>
    <property type="molecule type" value="Genomic_DNA"/>
</dbReference>
<dbReference type="SMART" id="SM00212">
    <property type="entry name" value="UBCc"/>
    <property type="match status" value="1"/>
</dbReference>
<feature type="domain" description="UBC core" evidence="4">
    <location>
        <begin position="611"/>
        <end position="769"/>
    </location>
</feature>
<evidence type="ECO:0000259" key="4">
    <source>
        <dbReference type="PROSITE" id="PS50127"/>
    </source>
</evidence>